<dbReference type="InterPro" id="IPR002491">
    <property type="entry name" value="ABC_transptr_periplasmic_BD"/>
</dbReference>
<gene>
    <name evidence="3" type="ordered locus">Cpar_1183</name>
</gene>
<protein>
    <submittedName>
        <fullName evidence="3">Periplasmic binding protein</fullName>
    </submittedName>
</protein>
<keyword evidence="4" id="KW-1185">Reference proteome</keyword>
<proteinExistence type="predicted"/>
<evidence type="ECO:0000313" key="4">
    <source>
        <dbReference type="Proteomes" id="UP000008811"/>
    </source>
</evidence>
<name>B3QNT6_CHLP8</name>
<dbReference type="SUPFAM" id="SSF53807">
    <property type="entry name" value="Helical backbone' metal receptor"/>
    <property type="match status" value="1"/>
</dbReference>
<dbReference type="EMBL" id="CP001099">
    <property type="protein sequence ID" value="ACF11589.1"/>
    <property type="molecule type" value="Genomic_DNA"/>
</dbReference>
<accession>B3QNT6</accession>
<feature type="chain" id="PRO_5002797566" evidence="1">
    <location>
        <begin position="20"/>
        <end position="266"/>
    </location>
</feature>
<dbReference type="InterPro" id="IPR050902">
    <property type="entry name" value="ABC_Transporter_SBP"/>
</dbReference>
<dbReference type="Pfam" id="PF01497">
    <property type="entry name" value="Peripla_BP_2"/>
    <property type="match status" value="1"/>
</dbReference>
<dbReference type="RefSeq" id="WP_012502422.1">
    <property type="nucleotide sequence ID" value="NC_011027.1"/>
</dbReference>
<organism evidence="3 4">
    <name type="scientific">Chlorobaculum parvum (strain DSM 263 / NCIMB 8327)</name>
    <name type="common">Chlorobium vibrioforme subsp. thiosulfatophilum</name>
    <dbReference type="NCBI Taxonomy" id="517417"/>
    <lineage>
        <taxon>Bacteria</taxon>
        <taxon>Pseudomonadati</taxon>
        <taxon>Chlorobiota</taxon>
        <taxon>Chlorobiia</taxon>
        <taxon>Chlorobiales</taxon>
        <taxon>Chlorobiaceae</taxon>
        <taxon>Chlorobaculum</taxon>
    </lineage>
</organism>
<sequence length="266" mass="29056">MKQLILTMLLLLVAGAAGAGERIVSQSPYITNTLMYLGLGDRIVGVSRYDDLDRPKTGGVMDPDKKAIAALHPDYLFASDWTSEEVLRQVTPKGAECVVLHGFQNMNEVTENIRTICKTLGVEDGEAKAAAFDRRWREAAAQVDGLGRRALILSSCKGTPFSFGVKTYLHDLFATAGFNVVEDYPTIRHLRPGAPVATVADLVRRTKPEIIFVLKDDAHSCPVVIGTGNYQVVQLNGASFTSASPRLLSGIEELQRQFGEQHGRLK</sequence>
<evidence type="ECO:0000259" key="2">
    <source>
        <dbReference type="Pfam" id="PF01497"/>
    </source>
</evidence>
<reference evidence="3" key="1">
    <citation type="submission" date="2008-06" db="EMBL/GenBank/DDBJ databases">
        <title>Complete sequence of Chlorobaculum parvum NCIB 8327.</title>
        <authorList>
            <consortium name="US DOE Joint Genome Institute"/>
            <person name="Lucas S."/>
            <person name="Copeland A."/>
            <person name="Lapidus A."/>
            <person name="Glavina del Rio T."/>
            <person name="Dalin E."/>
            <person name="Tice H."/>
            <person name="Bruce D."/>
            <person name="Goodwin L."/>
            <person name="Pitluck S."/>
            <person name="Schmutz J."/>
            <person name="Larimer F."/>
            <person name="Land M."/>
            <person name="Hauser L."/>
            <person name="Kyrpides N."/>
            <person name="Mikhailova N."/>
            <person name="Zhao F."/>
            <person name="Li T."/>
            <person name="Liu Z."/>
            <person name="Overmann J."/>
            <person name="Bryant D.A."/>
            <person name="Richardson P."/>
        </authorList>
    </citation>
    <scope>NUCLEOTIDE SEQUENCE [LARGE SCALE GENOMIC DNA]</scope>
    <source>
        <strain evidence="3">NCIB 8327</strain>
    </source>
</reference>
<keyword evidence="1" id="KW-0732">Signal</keyword>
<dbReference type="KEGG" id="cpc:Cpar_1183"/>
<feature type="signal peptide" evidence="1">
    <location>
        <begin position="1"/>
        <end position="19"/>
    </location>
</feature>
<dbReference type="PANTHER" id="PTHR30535:SF34">
    <property type="entry name" value="MOLYBDATE-BINDING PROTEIN MOLA"/>
    <property type="match status" value="1"/>
</dbReference>
<dbReference type="Proteomes" id="UP000008811">
    <property type="component" value="Chromosome"/>
</dbReference>
<dbReference type="AlphaFoldDB" id="B3QNT6"/>
<feature type="domain" description="Fe/B12 periplasmic-binding" evidence="2">
    <location>
        <begin position="23"/>
        <end position="215"/>
    </location>
</feature>
<dbReference type="PANTHER" id="PTHR30535">
    <property type="entry name" value="VITAMIN B12-BINDING PROTEIN"/>
    <property type="match status" value="1"/>
</dbReference>
<dbReference type="eggNOG" id="COG0614">
    <property type="taxonomic scope" value="Bacteria"/>
</dbReference>
<dbReference type="HOGENOM" id="CLU_1044670_0_0_10"/>
<dbReference type="STRING" id="517417.Cpar_1183"/>
<evidence type="ECO:0000256" key="1">
    <source>
        <dbReference type="SAM" id="SignalP"/>
    </source>
</evidence>
<evidence type="ECO:0000313" key="3">
    <source>
        <dbReference type="EMBL" id="ACF11589.1"/>
    </source>
</evidence>
<dbReference type="OrthoDB" id="9816357at2"/>
<dbReference type="Gene3D" id="3.40.50.1980">
    <property type="entry name" value="Nitrogenase molybdenum iron protein domain"/>
    <property type="match status" value="2"/>
</dbReference>